<accession>A0A239LDI5</accession>
<keyword evidence="3" id="KW-1185">Reference proteome</keyword>
<dbReference type="Proteomes" id="UP000198432">
    <property type="component" value="Unassembled WGS sequence"/>
</dbReference>
<dbReference type="AlphaFoldDB" id="A0A239LDI5"/>
<protein>
    <submittedName>
        <fullName evidence="1">Uncharacterized protein</fullName>
    </submittedName>
</protein>
<proteinExistence type="predicted"/>
<sequence length="25" mass="2975">MKDAQNLLPHREPFLFVDTILFSNE</sequence>
<dbReference type="EMBL" id="FZOQ01000038">
    <property type="protein sequence ID" value="SNT27604.1"/>
    <property type="molecule type" value="Genomic_DNA"/>
</dbReference>
<evidence type="ECO:0000313" key="1">
    <source>
        <dbReference type="EMBL" id="SNT27604.1"/>
    </source>
</evidence>
<dbReference type="EMBL" id="FZOQ01000045">
    <property type="protein sequence ID" value="SNT31402.1"/>
    <property type="molecule type" value="Genomic_DNA"/>
</dbReference>
<name>A0A239LDI5_9BACT</name>
<reference evidence="3" key="2">
    <citation type="submission" date="2017-06" db="EMBL/GenBank/DDBJ databases">
        <authorList>
            <person name="Varghese N."/>
            <person name="Submissions S."/>
        </authorList>
    </citation>
    <scope>NUCLEOTIDE SEQUENCE [LARGE SCALE GENOMIC DNA]</scope>
    <source>
        <strain evidence="3">NKM1</strain>
    </source>
</reference>
<reference evidence="1" key="1">
    <citation type="submission" date="2017-06" db="EMBL/GenBank/DDBJ databases">
        <authorList>
            <person name="Kim H.J."/>
            <person name="Triplett B.A."/>
        </authorList>
    </citation>
    <scope>NUCLEOTIDE SEQUENCE [LARGE SCALE GENOMIC DNA]</scope>
    <source>
        <strain evidence="1">NKM1</strain>
    </source>
</reference>
<organism evidence="1 3">
    <name type="scientific">Pontibacter ummariensis</name>
    <dbReference type="NCBI Taxonomy" id="1610492"/>
    <lineage>
        <taxon>Bacteria</taxon>
        <taxon>Pseudomonadati</taxon>
        <taxon>Bacteroidota</taxon>
        <taxon>Cytophagia</taxon>
        <taxon>Cytophagales</taxon>
        <taxon>Hymenobacteraceae</taxon>
        <taxon>Pontibacter</taxon>
    </lineage>
</organism>
<evidence type="ECO:0000313" key="3">
    <source>
        <dbReference type="Proteomes" id="UP000198432"/>
    </source>
</evidence>
<feature type="non-terminal residue" evidence="1">
    <location>
        <position position="25"/>
    </location>
</feature>
<gene>
    <name evidence="1" type="ORF">SAMN06296052_13832</name>
    <name evidence="2" type="ORF">SAMN06296052_1451</name>
</gene>
<evidence type="ECO:0000313" key="2">
    <source>
        <dbReference type="EMBL" id="SNT31402.1"/>
    </source>
</evidence>